<keyword evidence="4" id="KW-1185">Reference proteome</keyword>
<dbReference type="GO" id="GO:0016209">
    <property type="term" value="F:antioxidant activity"/>
    <property type="evidence" value="ECO:0007669"/>
    <property type="project" value="InterPro"/>
</dbReference>
<dbReference type="AlphaFoldDB" id="A0A1I1JTG6"/>
<evidence type="ECO:0000256" key="1">
    <source>
        <dbReference type="SAM" id="SignalP"/>
    </source>
</evidence>
<dbReference type="STRING" id="927664.SAMN05421780_10675"/>
<proteinExistence type="predicted"/>
<sequence length="207" mass="23062">MKKKLYVWLPALLLVCSLMAMKTLRTQGYQVGDKVKDFSLKNIDGQMVSLKTNAAAKGFIVTFTCNHCPFAVKYQDRVVALHKKYAPLGYPVLAINPNDPAKEPEDSFDNMKARAKEKNFTFPYVFDETQEVAKAFGAARTPHIYIVRKVGADFVVEYIGAIDDNANDASKVQKKYVEEAINELLAGKSVATNQTKAIGCTIKWKDA</sequence>
<dbReference type="EMBL" id="FOLE01000006">
    <property type="protein sequence ID" value="SFC51232.1"/>
    <property type="molecule type" value="Genomic_DNA"/>
</dbReference>
<evidence type="ECO:0000259" key="2">
    <source>
        <dbReference type="PROSITE" id="PS51352"/>
    </source>
</evidence>
<dbReference type="RefSeq" id="WP_091512331.1">
    <property type="nucleotide sequence ID" value="NZ_FOLE01000006.1"/>
</dbReference>
<dbReference type="CDD" id="cd02969">
    <property type="entry name" value="PRX_like1"/>
    <property type="match status" value="1"/>
</dbReference>
<dbReference type="SUPFAM" id="SSF52833">
    <property type="entry name" value="Thioredoxin-like"/>
    <property type="match status" value="1"/>
</dbReference>
<evidence type="ECO:0000313" key="3">
    <source>
        <dbReference type="EMBL" id="SFC51232.1"/>
    </source>
</evidence>
<feature type="chain" id="PRO_5011692716" evidence="1">
    <location>
        <begin position="21"/>
        <end position="207"/>
    </location>
</feature>
<reference evidence="3 4" key="1">
    <citation type="submission" date="2016-10" db="EMBL/GenBank/DDBJ databases">
        <authorList>
            <person name="de Groot N.N."/>
        </authorList>
    </citation>
    <scope>NUCLEOTIDE SEQUENCE [LARGE SCALE GENOMIC DNA]</scope>
    <source>
        <strain evidence="3 4">DSM 6793</strain>
    </source>
</reference>
<dbReference type="OrthoDB" id="9809746at2"/>
<dbReference type="PANTHER" id="PTHR43640">
    <property type="entry name" value="OS07G0260300 PROTEIN"/>
    <property type="match status" value="1"/>
</dbReference>
<dbReference type="InterPro" id="IPR013766">
    <property type="entry name" value="Thioredoxin_domain"/>
</dbReference>
<dbReference type="InterPro" id="IPR036249">
    <property type="entry name" value="Thioredoxin-like_sf"/>
</dbReference>
<organism evidence="3 4">
    <name type="scientific">Flexibacter flexilis DSM 6793</name>
    <dbReference type="NCBI Taxonomy" id="927664"/>
    <lineage>
        <taxon>Bacteria</taxon>
        <taxon>Pseudomonadati</taxon>
        <taxon>Bacteroidota</taxon>
        <taxon>Cytophagia</taxon>
        <taxon>Cytophagales</taxon>
        <taxon>Flexibacteraceae</taxon>
        <taxon>Flexibacter</taxon>
    </lineage>
</organism>
<feature type="signal peptide" evidence="1">
    <location>
        <begin position="1"/>
        <end position="20"/>
    </location>
</feature>
<dbReference type="Proteomes" id="UP000199514">
    <property type="component" value="Unassembled WGS sequence"/>
</dbReference>
<name>A0A1I1JTG6_9BACT</name>
<dbReference type="Pfam" id="PF00578">
    <property type="entry name" value="AhpC-TSA"/>
    <property type="match status" value="1"/>
</dbReference>
<gene>
    <name evidence="3" type="ORF">SAMN05421780_10675</name>
</gene>
<evidence type="ECO:0000313" key="4">
    <source>
        <dbReference type="Proteomes" id="UP000199514"/>
    </source>
</evidence>
<protein>
    <submittedName>
        <fullName evidence="3">Peroxiredoxin</fullName>
    </submittedName>
</protein>
<dbReference type="PROSITE" id="PS51352">
    <property type="entry name" value="THIOREDOXIN_2"/>
    <property type="match status" value="1"/>
</dbReference>
<dbReference type="InterPro" id="IPR000866">
    <property type="entry name" value="AhpC/TSA"/>
</dbReference>
<feature type="domain" description="Thioredoxin" evidence="2">
    <location>
        <begin position="29"/>
        <end position="182"/>
    </location>
</feature>
<dbReference type="PANTHER" id="PTHR43640:SF1">
    <property type="entry name" value="THIOREDOXIN-DEPENDENT PEROXIREDOXIN"/>
    <property type="match status" value="1"/>
</dbReference>
<accession>A0A1I1JTG6</accession>
<dbReference type="Gene3D" id="3.40.30.10">
    <property type="entry name" value="Glutaredoxin"/>
    <property type="match status" value="1"/>
</dbReference>
<keyword evidence="1" id="KW-0732">Signal</keyword>
<dbReference type="GO" id="GO:0016491">
    <property type="term" value="F:oxidoreductase activity"/>
    <property type="evidence" value="ECO:0007669"/>
    <property type="project" value="InterPro"/>
</dbReference>
<dbReference type="InterPro" id="IPR047262">
    <property type="entry name" value="PRX-like1"/>
</dbReference>